<dbReference type="EMBL" id="JXQQ01000008">
    <property type="protein sequence ID" value="KIQ35799.1"/>
    <property type="molecule type" value="Genomic_DNA"/>
</dbReference>
<dbReference type="InterPro" id="IPR008984">
    <property type="entry name" value="SMAD_FHA_dom_sf"/>
</dbReference>
<dbReference type="PROSITE" id="PS50006">
    <property type="entry name" value="FHA_DOMAIN"/>
    <property type="match status" value="1"/>
</dbReference>
<dbReference type="InterPro" id="IPR000253">
    <property type="entry name" value="FHA_dom"/>
</dbReference>
<evidence type="ECO:0000313" key="2">
    <source>
        <dbReference type="EMBL" id="KIQ35799.1"/>
    </source>
</evidence>
<dbReference type="CDD" id="cd00060">
    <property type="entry name" value="FHA"/>
    <property type="match status" value="1"/>
</dbReference>
<dbReference type="PANTHER" id="PTHR23308">
    <property type="entry name" value="NUCLEAR INHIBITOR OF PROTEIN PHOSPHATASE-1"/>
    <property type="match status" value="1"/>
</dbReference>
<reference evidence="2 3" key="1">
    <citation type="submission" date="2014-12" db="EMBL/GenBank/DDBJ databases">
        <title>16Stimator: statistical estimation of ribosomal gene copy numbers from draft genome assemblies.</title>
        <authorList>
            <person name="Perisin M.A."/>
            <person name="Vetter M."/>
            <person name="Gilbert J.A."/>
            <person name="Bergelson J."/>
        </authorList>
    </citation>
    <scope>NUCLEOTIDE SEQUENCE [LARGE SCALE GENOMIC DNA]</scope>
    <source>
        <strain evidence="2 3">MEDvA23</strain>
    </source>
</reference>
<dbReference type="InterPro" id="IPR050923">
    <property type="entry name" value="Cell_Proc_Reg/RNA_Proc"/>
</dbReference>
<protein>
    <submittedName>
        <fullName evidence="2">Signal peptide protein</fullName>
    </submittedName>
</protein>
<dbReference type="SUPFAM" id="SSF49879">
    <property type="entry name" value="SMAD/FHA domain"/>
    <property type="match status" value="1"/>
</dbReference>
<dbReference type="Gene3D" id="2.60.200.20">
    <property type="match status" value="1"/>
</dbReference>
<comment type="caution">
    <text evidence="2">The sequence shown here is derived from an EMBL/GenBank/DDBJ whole genome shotgun (WGS) entry which is preliminary data.</text>
</comment>
<proteinExistence type="predicted"/>
<organism evidence="2 3">
    <name type="scientific">Variovorax paradoxus</name>
    <dbReference type="NCBI Taxonomy" id="34073"/>
    <lineage>
        <taxon>Bacteria</taxon>
        <taxon>Pseudomonadati</taxon>
        <taxon>Pseudomonadota</taxon>
        <taxon>Betaproteobacteria</taxon>
        <taxon>Burkholderiales</taxon>
        <taxon>Comamonadaceae</taxon>
        <taxon>Variovorax</taxon>
    </lineage>
</organism>
<dbReference type="OrthoDB" id="151099at2"/>
<feature type="domain" description="FHA" evidence="1">
    <location>
        <begin position="23"/>
        <end position="72"/>
    </location>
</feature>
<name>A0A0D0MYB3_VARPD</name>
<evidence type="ECO:0000259" key="1">
    <source>
        <dbReference type="PROSITE" id="PS50006"/>
    </source>
</evidence>
<evidence type="ECO:0000313" key="3">
    <source>
        <dbReference type="Proteomes" id="UP000032067"/>
    </source>
</evidence>
<accession>A0A0D0MYB3</accession>
<dbReference type="RefSeq" id="WP_042577348.1">
    <property type="nucleotide sequence ID" value="NZ_JXQQ01000008.1"/>
</dbReference>
<dbReference type="AlphaFoldDB" id="A0A0D0MYB3"/>
<dbReference type="SMART" id="SM00240">
    <property type="entry name" value="FHA"/>
    <property type="match status" value="1"/>
</dbReference>
<dbReference type="Proteomes" id="UP000032067">
    <property type="component" value="Unassembled WGS sequence"/>
</dbReference>
<sequence>MPKMIISVDGVVIGQVALAKDRTTLGRRAYNDIVIDNLAVSGEHAVLHMSDGEVQIEDLNSTNGTYVNALAIQKQTLKDNDVVEVGGCRIHFRARSNLAIGPGSARSAPGEFSTSIPLSSAPTESGALIELGIPMLRVLSGSNNSPDGQEGQDVPLQKVVTTIGKPGVAVAVVTRRRQGYVAASVMGNVTLNGAVLGTEAVALQERDVLELGGATRMQFVRV</sequence>
<dbReference type="Pfam" id="PF00498">
    <property type="entry name" value="FHA"/>
    <property type="match status" value="1"/>
</dbReference>
<gene>
    <name evidence="2" type="ORF">RT97_03240</name>
</gene>